<organism evidence="2 3">
    <name type="scientific">Niastella yeongjuensis</name>
    <dbReference type="NCBI Taxonomy" id="354355"/>
    <lineage>
        <taxon>Bacteria</taxon>
        <taxon>Pseudomonadati</taxon>
        <taxon>Bacteroidota</taxon>
        <taxon>Chitinophagia</taxon>
        <taxon>Chitinophagales</taxon>
        <taxon>Chitinophagaceae</taxon>
        <taxon>Niastella</taxon>
    </lineage>
</organism>
<keyword evidence="1" id="KW-0812">Transmembrane</keyword>
<keyword evidence="1" id="KW-0472">Membrane</keyword>
<dbReference type="InterPro" id="IPR009793">
    <property type="entry name" value="DUF1361"/>
</dbReference>
<protein>
    <recommendedName>
        <fullName evidence="4">DUF1361 domain-containing protein</fullName>
    </recommendedName>
</protein>
<name>A0A1V9ELT4_9BACT</name>
<dbReference type="OrthoDB" id="4540541at2"/>
<sequence>MKVAQMKSISRPYRWVLFKTTGNEMDRMLTLSMGFSIALVMARITYTGKLTFLSLIWNLFLAWLPYLISGFMQKRNLAYTNPIKFVVIAFVWLLFIPNSFYIMTDLFHLGEHPNVPNWFDLAMIISFAWDGLLLGVLSVRQMEKMMQQFLPGMRELLFIYPIMWLNALGIYIGRYPRFNSWDIITNPIGLSTYLIKMTIHPIQYKYAWGMVACFSIFMTLVYLTIKRISKAIH</sequence>
<feature type="transmembrane region" description="Helical" evidence="1">
    <location>
        <begin position="115"/>
        <end position="136"/>
    </location>
</feature>
<keyword evidence="1" id="KW-1133">Transmembrane helix</keyword>
<dbReference type="RefSeq" id="WP_081201108.1">
    <property type="nucleotide sequence ID" value="NZ_FOCZ01000002.1"/>
</dbReference>
<dbReference type="AlphaFoldDB" id="A0A1V9ELT4"/>
<feature type="transmembrane region" description="Helical" evidence="1">
    <location>
        <begin position="52"/>
        <end position="71"/>
    </location>
</feature>
<feature type="transmembrane region" description="Helical" evidence="1">
    <location>
        <begin position="206"/>
        <end position="225"/>
    </location>
</feature>
<keyword evidence="3" id="KW-1185">Reference proteome</keyword>
<dbReference type="EMBL" id="LVXG01000023">
    <property type="protein sequence ID" value="OQP47103.1"/>
    <property type="molecule type" value="Genomic_DNA"/>
</dbReference>
<dbReference type="Pfam" id="PF07099">
    <property type="entry name" value="DUF1361"/>
    <property type="match status" value="1"/>
</dbReference>
<feature type="transmembrane region" description="Helical" evidence="1">
    <location>
        <begin position="156"/>
        <end position="173"/>
    </location>
</feature>
<evidence type="ECO:0000313" key="3">
    <source>
        <dbReference type="Proteomes" id="UP000192610"/>
    </source>
</evidence>
<proteinExistence type="predicted"/>
<comment type="caution">
    <text evidence="2">The sequence shown here is derived from an EMBL/GenBank/DDBJ whole genome shotgun (WGS) entry which is preliminary data.</text>
</comment>
<evidence type="ECO:0008006" key="4">
    <source>
        <dbReference type="Google" id="ProtNLM"/>
    </source>
</evidence>
<dbReference type="STRING" id="354355.SAMN05660816_01270"/>
<feature type="transmembrane region" description="Helical" evidence="1">
    <location>
        <begin position="83"/>
        <end position="103"/>
    </location>
</feature>
<reference evidence="3" key="1">
    <citation type="submission" date="2016-04" db="EMBL/GenBank/DDBJ databases">
        <authorList>
            <person name="Chen L."/>
            <person name="Zhuang W."/>
            <person name="Wang G."/>
        </authorList>
    </citation>
    <scope>NUCLEOTIDE SEQUENCE [LARGE SCALE GENOMIC DNA]</scope>
    <source>
        <strain evidence="3">17621</strain>
    </source>
</reference>
<evidence type="ECO:0000256" key="1">
    <source>
        <dbReference type="SAM" id="Phobius"/>
    </source>
</evidence>
<accession>A0A1V9ELT4</accession>
<dbReference type="Proteomes" id="UP000192610">
    <property type="component" value="Unassembled WGS sequence"/>
</dbReference>
<evidence type="ECO:0000313" key="2">
    <source>
        <dbReference type="EMBL" id="OQP47103.1"/>
    </source>
</evidence>
<gene>
    <name evidence="2" type="ORF">A4H97_06215</name>
</gene>